<keyword evidence="3" id="KW-0106">Calcium</keyword>
<dbReference type="GO" id="GO:0016020">
    <property type="term" value="C:membrane"/>
    <property type="evidence" value="ECO:0007669"/>
    <property type="project" value="InterPro"/>
</dbReference>
<dbReference type="NCBIfam" id="NF038117">
    <property type="entry name" value="choice_anch_I"/>
    <property type="match status" value="1"/>
</dbReference>
<dbReference type="Pfam" id="PF03160">
    <property type="entry name" value="Calx-beta"/>
    <property type="match status" value="1"/>
</dbReference>
<evidence type="ECO:0000256" key="3">
    <source>
        <dbReference type="ARBA" id="ARBA00022837"/>
    </source>
</evidence>
<feature type="domain" description="SbsA Ig-like" evidence="6">
    <location>
        <begin position="207"/>
        <end position="319"/>
    </location>
</feature>
<dbReference type="Gene3D" id="2.60.40.2030">
    <property type="match status" value="1"/>
</dbReference>
<organism evidence="9 10">
    <name type="scientific">Flavobacterium macacae</name>
    <dbReference type="NCBI Taxonomy" id="2488993"/>
    <lineage>
        <taxon>Bacteria</taxon>
        <taxon>Pseudomonadati</taxon>
        <taxon>Bacteroidota</taxon>
        <taxon>Flavobacteriia</taxon>
        <taxon>Flavobacteriales</taxon>
        <taxon>Flavobacteriaceae</taxon>
        <taxon>Flavobacterium</taxon>
    </lineage>
</organism>
<dbReference type="RefSeq" id="WP_125013130.1">
    <property type="nucleotide sequence ID" value="NZ_RQVR01000012.1"/>
</dbReference>
<evidence type="ECO:0000256" key="2">
    <source>
        <dbReference type="ARBA" id="ARBA00022737"/>
    </source>
</evidence>
<evidence type="ECO:0000313" key="10">
    <source>
        <dbReference type="Proteomes" id="UP000271937"/>
    </source>
</evidence>
<evidence type="ECO:0000313" key="9">
    <source>
        <dbReference type="EMBL" id="RRJ90174.1"/>
    </source>
</evidence>
<dbReference type="InterPro" id="IPR032812">
    <property type="entry name" value="SbsA_Ig"/>
</dbReference>
<comment type="caution">
    <text evidence="9">The sequence shown here is derived from an EMBL/GenBank/DDBJ whole genome shotgun (WGS) entry which is preliminary data.</text>
</comment>
<dbReference type="SUPFAM" id="SSF50969">
    <property type="entry name" value="YVTN repeat-like/Quinoprotein amine dehydrogenase"/>
    <property type="match status" value="1"/>
</dbReference>
<feature type="domain" description="Choice-of-anchor I" evidence="8">
    <location>
        <begin position="461"/>
        <end position="937"/>
    </location>
</feature>
<evidence type="ECO:0000259" key="6">
    <source>
        <dbReference type="Pfam" id="PF13205"/>
    </source>
</evidence>
<sequence length="1018" mass="109072">MSKNYAQLERGILLLSLFLMTQFSWGQNLMHYWNFNNNASVSTITTPTQTFGGASISAVPGGISTIDFAGGVNQNFNVLNLNAQNDDASGTHLRFNDPIGGALVFAIPTTGYENTIVKFATRRSGSGAGTQKWSYSVDGTTFTAFTDVIPNNGDPALSTLNFSNLASSDNNPNFKLKVEFEQGAGGTVGNNRFDNFTVEGTAMGGTDTTAPNVIFSPANASTNNTIAVNPTLTFNENVRLLNDSAITNSNAPSLVELRLNNATGAVVPFSATFSSNVLTILPTSPLLNSQNYYVALLPNLVEDTNNNVITTLKSATFTTAFFEAKISMASNFVTVEENAGTLNFVLNAISPTSGSVNLVVKSAPFSTADANDFTIASQTLNFTDGSPLSHTIQIPIIDDTLEEQHAEYFVVRLENPVNFTITGNPEATIYIKDNDRLAPIPNQNITLDYIGSFDPSGTNSSTCEIVVHDPVSQKLFTTSAVAGYLDIIDFSDPTALSVINSINMNPYGGVTSVAVKNGIVAVASPNANEALDGSVVFFTIDGTFLKQVTVGALPDMITFTPDGTKVLTANEGQPNADYSVDPEGSVSVITISGGITNLTQANVTTMLFTQFNSQEASLMASGVRKLKSTSTLSQDFEPEYITINADSEKAYVALQENNAIAEIDLTNNTYNSVWALGAKDMSLVGNGADISDNNGQILIANWPIKSFYQPDGIANYSVGGTNYIVTANEGDEKEYTGFVERIAVGDASYTLNPANYPQSSMLKQSYNAGRFRVTAFSGNTDANADMEQIYALGGRSFSIFNADTKQLVYDSGDDFEMYTALTPSIAPLFNSNHEENGAKSRSRAKGPEPEGVTVATIAGKTFAFIGLERIGGVMVYDVTNPNDVKFVDYKNNRSVSAYTGDHGPEGILHIKASESPTNKDYIIVANEISGTLTLFEVNTENLSKPDYGFEPKTFVLFPNPATNGIVYFNRVADIEVFDYSGKLIHSAKEALTINTSSFATGIYLVKTSEGITKKLVVK</sequence>
<feature type="region of interest" description="Disordered" evidence="4">
    <location>
        <begin position="829"/>
        <end position="850"/>
    </location>
</feature>
<keyword evidence="10" id="KW-1185">Reference proteome</keyword>
<evidence type="ECO:0000259" key="5">
    <source>
        <dbReference type="Pfam" id="PF03160"/>
    </source>
</evidence>
<dbReference type="SUPFAM" id="SSF141072">
    <property type="entry name" value="CalX-like"/>
    <property type="match status" value="1"/>
</dbReference>
<dbReference type="PANTHER" id="PTHR46928">
    <property type="entry name" value="MESENCHYME-SPECIFIC CELL SURFACE GLYCOPROTEIN"/>
    <property type="match status" value="1"/>
</dbReference>
<dbReference type="InterPro" id="IPR011044">
    <property type="entry name" value="Quino_amine_DH_bsu"/>
</dbReference>
<proteinExistence type="predicted"/>
<keyword evidence="1" id="KW-0732">Signal</keyword>
<evidence type="ECO:0000259" key="8">
    <source>
        <dbReference type="Pfam" id="PF22494"/>
    </source>
</evidence>
<dbReference type="Pfam" id="PF13205">
    <property type="entry name" value="Big_5"/>
    <property type="match status" value="1"/>
</dbReference>
<feature type="domain" description="Secretion system C-terminal sorting" evidence="7">
    <location>
        <begin position="956"/>
        <end position="1017"/>
    </location>
</feature>
<accession>A0A3P3W653</accession>
<dbReference type="Pfam" id="PF22494">
    <property type="entry name" value="choice_anch_I"/>
    <property type="match status" value="1"/>
</dbReference>
<dbReference type="AlphaFoldDB" id="A0A3P3W653"/>
<evidence type="ECO:0000256" key="1">
    <source>
        <dbReference type="ARBA" id="ARBA00022729"/>
    </source>
</evidence>
<name>A0A3P3W653_9FLAO</name>
<dbReference type="PANTHER" id="PTHR46928:SF1">
    <property type="entry name" value="MESENCHYME-SPECIFIC CELL SURFACE GLYCOPROTEIN"/>
    <property type="match status" value="1"/>
</dbReference>
<dbReference type="EMBL" id="RQVR01000012">
    <property type="protein sequence ID" value="RRJ90174.1"/>
    <property type="molecule type" value="Genomic_DNA"/>
</dbReference>
<gene>
    <name evidence="9" type="ORF">EG849_10980</name>
</gene>
<dbReference type="InterPro" id="IPR038081">
    <property type="entry name" value="CalX-like_sf"/>
</dbReference>
<dbReference type="NCBIfam" id="TIGR04183">
    <property type="entry name" value="Por_Secre_tail"/>
    <property type="match status" value="1"/>
</dbReference>
<evidence type="ECO:0000259" key="7">
    <source>
        <dbReference type="Pfam" id="PF18962"/>
    </source>
</evidence>
<dbReference type="InterPro" id="IPR052956">
    <property type="entry name" value="Mesenchyme-surface_protein"/>
</dbReference>
<dbReference type="InterPro" id="IPR003644">
    <property type="entry name" value="Calx_beta"/>
</dbReference>
<dbReference type="GO" id="GO:0007154">
    <property type="term" value="P:cell communication"/>
    <property type="evidence" value="ECO:0007669"/>
    <property type="project" value="InterPro"/>
</dbReference>
<feature type="domain" description="Calx-beta" evidence="5">
    <location>
        <begin position="327"/>
        <end position="435"/>
    </location>
</feature>
<dbReference type="InterPro" id="IPR015943">
    <property type="entry name" value="WD40/YVTN_repeat-like_dom_sf"/>
</dbReference>
<dbReference type="Gene3D" id="2.130.10.10">
    <property type="entry name" value="YVTN repeat-like/Quinoprotein amine dehydrogenase"/>
    <property type="match status" value="1"/>
</dbReference>
<dbReference type="Pfam" id="PF18962">
    <property type="entry name" value="Por_Secre_tail"/>
    <property type="match status" value="1"/>
</dbReference>
<dbReference type="InterPro" id="IPR026444">
    <property type="entry name" value="Secre_tail"/>
</dbReference>
<evidence type="ECO:0000256" key="4">
    <source>
        <dbReference type="SAM" id="MobiDB-lite"/>
    </source>
</evidence>
<protein>
    <submittedName>
        <fullName evidence="9">T9SS C-terminal target domain-containing protein</fullName>
    </submittedName>
</protein>
<reference evidence="9 10" key="1">
    <citation type="submission" date="2018-11" db="EMBL/GenBank/DDBJ databases">
        <title>Flavobacterium sp. nov., YIM 102600 draft genome.</title>
        <authorList>
            <person name="Li G."/>
            <person name="Jiang Y."/>
        </authorList>
    </citation>
    <scope>NUCLEOTIDE SEQUENCE [LARGE SCALE GENOMIC DNA]</scope>
    <source>
        <strain evidence="9 10">YIM 102600</strain>
    </source>
</reference>
<keyword evidence="2" id="KW-0677">Repeat</keyword>
<dbReference type="OrthoDB" id="9803927at2"/>
<dbReference type="InterPro" id="IPR055188">
    <property type="entry name" value="Choice_anch_I"/>
</dbReference>
<dbReference type="Proteomes" id="UP000271937">
    <property type="component" value="Unassembled WGS sequence"/>
</dbReference>